<proteinExistence type="predicted"/>
<dbReference type="Pfam" id="PF05183">
    <property type="entry name" value="RdRP"/>
    <property type="match status" value="1"/>
</dbReference>
<name>A0ABV8S9W3_9BACL</name>
<comment type="caution">
    <text evidence="2">The sequence shown here is derived from an EMBL/GenBank/DDBJ whole genome shotgun (WGS) entry which is preliminary data.</text>
</comment>
<gene>
    <name evidence="2" type="ORF">ACFO1S_11760</name>
</gene>
<evidence type="ECO:0000313" key="3">
    <source>
        <dbReference type="Proteomes" id="UP001595755"/>
    </source>
</evidence>
<sequence>MAYMNTDLSYAYKIHSSRLRKANWSLDGYGAAEARRNGELVALGDSQALRFIRELRGISETDKADRIRRIRTELAELKRQPRSKGRGERIAKLYEELYSAVTVRDYLSIVMDSMADFDRLNHAKGFTVNGVPYRRWLATPGGVKKNTVVYVSEELYPALARKVENGRDLSVPLVPAKYEAYKALTCSASKPVPEPAGVLVVQDCKVPIEANVVLISDEGDEPEVTEMRSYALLNHNSDGYGLIAPELSRRWAEALGLDYVPGGFCIRNAFMKGMLYTFDYQAWSKEIAQTDEVVDIWGSKRSVTDSEIVLTESMLKLWSSYDSIEQYLACCRSGGYTFSVTKTTPKRLDHERDLNYQFLQSLDLTDADIEELIAPTINEIKEVLGGDYRKTLLFLKGMHMDEASFGKSDYDYAKALMIDPDLVSDPYVRSHVHKRISRRIQGAKMGELRARGNYAFLSGDPYALCQSMFGMKVTGLLGSGQFYHRYWSDRGVQRIAGFRAPMTCHHNIRMLPLADTAEMRRWYAYLDTVVVFNAFDTAALAMNGADMDGDAVFTTDNPAILRNIRELDAIVCVQRSAAKKVIEETDLIRANKLSFGDRIGSITNRITAMYDVLARFEPGSEAYRTMEYRIRCSQNFQQNAIDRTKGIESRPMPKSWYDYRANADEDGDDEETLEAKRRNRTITADKKPYFMIYRYPELKKDYDKFRSGTRTNCLNRFGCTVEQLAEKSERTEAEEEFLTYYRLKMPVSTEGSVMNRICWKVEAALDGIRVSAANSKGYDHTRLKSDSGYRPARYKEVAELLAVYQAETKNYAALQSAGLLSEDEENWLADSRTFVEDAYRICNDEDELCSIVVDLCYTDKRSKQFAWDIAGKTMIRNLLRVSDNRISYPVPDPEGELYYRGERFTMRTCEFKGVDWE</sequence>
<evidence type="ECO:0000259" key="1">
    <source>
        <dbReference type="Pfam" id="PF05183"/>
    </source>
</evidence>
<protein>
    <recommendedName>
        <fullName evidence="1">RDRP core domain-containing protein</fullName>
    </recommendedName>
</protein>
<dbReference type="InterPro" id="IPR057596">
    <property type="entry name" value="RDRP_core"/>
</dbReference>
<organism evidence="2 3">
    <name type="scientific">Cohnella boryungensis</name>
    <dbReference type="NCBI Taxonomy" id="768479"/>
    <lineage>
        <taxon>Bacteria</taxon>
        <taxon>Bacillati</taxon>
        <taxon>Bacillota</taxon>
        <taxon>Bacilli</taxon>
        <taxon>Bacillales</taxon>
        <taxon>Paenibacillaceae</taxon>
        <taxon>Cohnella</taxon>
    </lineage>
</organism>
<keyword evidence="3" id="KW-1185">Reference proteome</keyword>
<accession>A0ABV8S9W3</accession>
<dbReference type="RefSeq" id="WP_204604740.1">
    <property type="nucleotide sequence ID" value="NZ_JBHSED010000018.1"/>
</dbReference>
<dbReference type="EMBL" id="JBHSED010000018">
    <property type="protein sequence ID" value="MFC4304105.1"/>
    <property type="molecule type" value="Genomic_DNA"/>
</dbReference>
<evidence type="ECO:0000313" key="2">
    <source>
        <dbReference type="EMBL" id="MFC4304105.1"/>
    </source>
</evidence>
<reference evidence="3" key="1">
    <citation type="journal article" date="2019" name="Int. J. Syst. Evol. Microbiol.">
        <title>The Global Catalogue of Microorganisms (GCM) 10K type strain sequencing project: providing services to taxonomists for standard genome sequencing and annotation.</title>
        <authorList>
            <consortium name="The Broad Institute Genomics Platform"/>
            <consortium name="The Broad Institute Genome Sequencing Center for Infectious Disease"/>
            <person name="Wu L."/>
            <person name="Ma J."/>
        </authorList>
    </citation>
    <scope>NUCLEOTIDE SEQUENCE [LARGE SCALE GENOMIC DNA]</scope>
    <source>
        <strain evidence="3">CGMCC 4.1641</strain>
    </source>
</reference>
<feature type="domain" description="RDRP core" evidence="1">
    <location>
        <begin position="215"/>
        <end position="612"/>
    </location>
</feature>
<dbReference type="Proteomes" id="UP001595755">
    <property type="component" value="Unassembled WGS sequence"/>
</dbReference>